<evidence type="ECO:0000313" key="12">
    <source>
        <dbReference type="Proteomes" id="UP000730739"/>
    </source>
</evidence>
<keyword evidence="6 8" id="KW-1133">Transmembrane helix</keyword>
<dbReference type="PANTHER" id="PTHR24221:SF203">
    <property type="entry name" value="ATP-BINDING_PERMEASE FUSION ABC TRANSPORTER-RELATED"/>
    <property type="match status" value="1"/>
</dbReference>
<dbReference type="InterPro" id="IPR017871">
    <property type="entry name" value="ABC_transporter-like_CS"/>
</dbReference>
<feature type="transmembrane region" description="Helical" evidence="8">
    <location>
        <begin position="43"/>
        <end position="64"/>
    </location>
</feature>
<keyword evidence="5 11" id="KW-0067">ATP-binding</keyword>
<proteinExistence type="inferred from homology"/>
<evidence type="ECO:0000256" key="3">
    <source>
        <dbReference type="ARBA" id="ARBA00022692"/>
    </source>
</evidence>
<evidence type="ECO:0000256" key="6">
    <source>
        <dbReference type="ARBA" id="ARBA00022989"/>
    </source>
</evidence>
<feature type="domain" description="ABC transporter" evidence="9">
    <location>
        <begin position="365"/>
        <end position="601"/>
    </location>
</feature>
<evidence type="ECO:0000256" key="2">
    <source>
        <dbReference type="ARBA" id="ARBA00005417"/>
    </source>
</evidence>
<dbReference type="SMART" id="SM00382">
    <property type="entry name" value="AAA"/>
    <property type="match status" value="1"/>
</dbReference>
<feature type="transmembrane region" description="Helical" evidence="8">
    <location>
        <begin position="180"/>
        <end position="206"/>
    </location>
</feature>
<evidence type="ECO:0000259" key="10">
    <source>
        <dbReference type="PROSITE" id="PS50929"/>
    </source>
</evidence>
<keyword evidence="7 8" id="KW-0472">Membrane</keyword>
<reference evidence="11 12" key="1">
    <citation type="submission" date="2021-03" db="EMBL/GenBank/DDBJ databases">
        <title>Genomic Encyclopedia of Type Strains, Phase IV (KMG-IV): sequencing the most valuable type-strain genomes for metagenomic binning, comparative biology and taxonomic classification.</title>
        <authorList>
            <person name="Goeker M."/>
        </authorList>
    </citation>
    <scope>NUCLEOTIDE SEQUENCE [LARGE SCALE GENOMIC DNA]</scope>
    <source>
        <strain evidence="11 12">DSM 13372</strain>
    </source>
</reference>
<dbReference type="PROSITE" id="PS00211">
    <property type="entry name" value="ABC_TRANSPORTER_1"/>
    <property type="match status" value="1"/>
</dbReference>
<dbReference type="RefSeq" id="WP_028002870.1">
    <property type="nucleotide sequence ID" value="NZ_JAGILA010000003.1"/>
</dbReference>
<comment type="similarity">
    <text evidence="2">Belongs to the ABC transporter superfamily.</text>
</comment>
<dbReference type="Gene3D" id="3.40.50.300">
    <property type="entry name" value="P-loop containing nucleotide triphosphate hydrolases"/>
    <property type="match status" value="1"/>
</dbReference>
<comment type="caution">
    <text evidence="11">The sequence shown here is derived from an EMBL/GenBank/DDBJ whole genome shotgun (WGS) entry which is preliminary data.</text>
</comment>
<accession>A0ABS4R0Z3</accession>
<keyword evidence="12" id="KW-1185">Reference proteome</keyword>
<dbReference type="InterPro" id="IPR027417">
    <property type="entry name" value="P-loop_NTPase"/>
</dbReference>
<feature type="transmembrane region" description="Helical" evidence="8">
    <location>
        <begin position="84"/>
        <end position="108"/>
    </location>
</feature>
<dbReference type="InterPro" id="IPR003593">
    <property type="entry name" value="AAA+_ATPase"/>
</dbReference>
<dbReference type="GO" id="GO:0005524">
    <property type="term" value="F:ATP binding"/>
    <property type="evidence" value="ECO:0007669"/>
    <property type="project" value="UniProtKB-KW"/>
</dbReference>
<evidence type="ECO:0000256" key="8">
    <source>
        <dbReference type="SAM" id="Phobius"/>
    </source>
</evidence>
<dbReference type="PROSITE" id="PS50893">
    <property type="entry name" value="ABC_TRANSPORTER_2"/>
    <property type="match status" value="1"/>
</dbReference>
<evidence type="ECO:0000259" key="9">
    <source>
        <dbReference type="PROSITE" id="PS50893"/>
    </source>
</evidence>
<dbReference type="Gene3D" id="1.20.1560.10">
    <property type="entry name" value="ABC transporter type 1, transmembrane domain"/>
    <property type="match status" value="1"/>
</dbReference>
<name>A0ABS4R0Z3_9HYPH</name>
<dbReference type="Proteomes" id="UP000730739">
    <property type="component" value="Unassembled WGS sequence"/>
</dbReference>
<dbReference type="PROSITE" id="PS50929">
    <property type="entry name" value="ABC_TM1F"/>
    <property type="match status" value="1"/>
</dbReference>
<evidence type="ECO:0000256" key="5">
    <source>
        <dbReference type="ARBA" id="ARBA00022840"/>
    </source>
</evidence>
<evidence type="ECO:0000313" key="11">
    <source>
        <dbReference type="EMBL" id="MBP2236568.1"/>
    </source>
</evidence>
<protein>
    <submittedName>
        <fullName evidence="11">ATP-binding cassette subfamily B multidrug efflux pump</fullName>
    </submittedName>
</protein>
<feature type="domain" description="ABC transmembrane type-1" evidence="10">
    <location>
        <begin position="44"/>
        <end position="331"/>
    </location>
</feature>
<dbReference type="InterPro" id="IPR036640">
    <property type="entry name" value="ABC1_TM_sf"/>
</dbReference>
<dbReference type="EMBL" id="JAGILA010000003">
    <property type="protein sequence ID" value="MBP2236568.1"/>
    <property type="molecule type" value="Genomic_DNA"/>
</dbReference>
<dbReference type="Pfam" id="PF00664">
    <property type="entry name" value="ABC_membrane"/>
    <property type="match status" value="1"/>
</dbReference>
<sequence>MLDRVFKKFENLISIREHDLYLPVDAGAFQVLLRFLRPFRWTIAASVASGMLLTTFDLARLWAIAHLVDVVTYSGDLRLSAETLLTFALLVLAYALLDPAVWFVNYALRMQALKSQTKASSLWQSHRAAGRHEMMYFNSVHAGQVAGRIAQVSTAVQSGAELLAGRFPIGLIRFIGSAALILYLAPIFVVPVLAWIALNGVFAVWLAPKVNSQARKISETASIVNGSITEFFSNIRAIKTSFAHEEENALVLGAIERQNSNSLRINRLTTFTGLSIRLLNTGLMAAVLLLGLYGLNAQSVTPGEFVAAVTLAGGMAADAGWFVSIWEGLTQTLGTIGDARSTISAGSQTSAPCGSDAPIAKVPLIKFDQVGFGYDPARAILRNVTLEIQPGERVGIVGPSGAGKSTLIDLLLRLYDVTAGVITFDGVDIKSLPVGTLRRNFAVVSQSDALFHRSIRDNIAFAAERTDDEQIVSAARMADAHAFIESLNLENGYDTIVGDRGAKLSGGQQQRILLARAFLRRRPVLILDEATSALDSKSESVVQDAIASYSREATVIAIAHRLSTVRGFDKIVLLEAGRVSAIGSHESLLESSTLYRELWDRQVAGSD</sequence>
<dbReference type="Pfam" id="PF00005">
    <property type="entry name" value="ABC_tran"/>
    <property type="match status" value="1"/>
</dbReference>
<dbReference type="InterPro" id="IPR011527">
    <property type="entry name" value="ABC1_TM_dom"/>
</dbReference>
<keyword evidence="4" id="KW-0547">Nucleotide-binding</keyword>
<dbReference type="InterPro" id="IPR003439">
    <property type="entry name" value="ABC_transporter-like_ATP-bd"/>
</dbReference>
<dbReference type="SUPFAM" id="SSF52540">
    <property type="entry name" value="P-loop containing nucleoside triphosphate hydrolases"/>
    <property type="match status" value="1"/>
</dbReference>
<evidence type="ECO:0000256" key="7">
    <source>
        <dbReference type="ARBA" id="ARBA00023136"/>
    </source>
</evidence>
<comment type="subcellular location">
    <subcellularLocation>
        <location evidence="1">Cell membrane</location>
        <topology evidence="1">Multi-pass membrane protein</topology>
    </subcellularLocation>
</comment>
<dbReference type="InterPro" id="IPR039421">
    <property type="entry name" value="Type_1_exporter"/>
</dbReference>
<feature type="transmembrane region" description="Helical" evidence="8">
    <location>
        <begin position="274"/>
        <end position="293"/>
    </location>
</feature>
<dbReference type="SUPFAM" id="SSF90123">
    <property type="entry name" value="ABC transporter transmembrane region"/>
    <property type="match status" value="1"/>
</dbReference>
<keyword evidence="3 8" id="KW-0812">Transmembrane</keyword>
<evidence type="ECO:0000256" key="4">
    <source>
        <dbReference type="ARBA" id="ARBA00022741"/>
    </source>
</evidence>
<dbReference type="PANTHER" id="PTHR24221">
    <property type="entry name" value="ATP-BINDING CASSETTE SUB-FAMILY B"/>
    <property type="match status" value="1"/>
</dbReference>
<organism evidence="11 12">
    <name type="scientific">Sinorhizobium kostiense</name>
    <dbReference type="NCBI Taxonomy" id="76747"/>
    <lineage>
        <taxon>Bacteria</taxon>
        <taxon>Pseudomonadati</taxon>
        <taxon>Pseudomonadota</taxon>
        <taxon>Alphaproteobacteria</taxon>
        <taxon>Hyphomicrobiales</taxon>
        <taxon>Rhizobiaceae</taxon>
        <taxon>Sinorhizobium/Ensifer group</taxon>
        <taxon>Sinorhizobium</taxon>
    </lineage>
</organism>
<evidence type="ECO:0000256" key="1">
    <source>
        <dbReference type="ARBA" id="ARBA00004651"/>
    </source>
</evidence>
<gene>
    <name evidence="11" type="ORF">J2Z31_003082</name>
</gene>